<name>A0A1H6ZK34_9RHOB</name>
<protein>
    <submittedName>
        <fullName evidence="2">Uncharacterized protein</fullName>
    </submittedName>
</protein>
<keyword evidence="3" id="KW-1185">Reference proteome</keyword>
<proteinExistence type="predicted"/>
<accession>A0A1H6ZK34</accession>
<evidence type="ECO:0000313" key="2">
    <source>
        <dbReference type="EMBL" id="SEJ53066.1"/>
    </source>
</evidence>
<evidence type="ECO:0000313" key="3">
    <source>
        <dbReference type="Proteomes" id="UP000199379"/>
    </source>
</evidence>
<dbReference type="STRING" id="1227549.SAMN05444007_105149"/>
<feature type="region of interest" description="Disordered" evidence="1">
    <location>
        <begin position="92"/>
        <end position="111"/>
    </location>
</feature>
<sequence>MAGKVLPPSMAPKPDCETAALLRASLNPIFDRSNTWGGLLSRLARKGYGLAFYGGRLVLTSLPGKERVCSDRFLGQPFGELVRRLGRPAVRPLPGGRADGELIATGPRRPA</sequence>
<gene>
    <name evidence="2" type="ORF">SAMN05444007_105149</name>
</gene>
<dbReference type="Proteomes" id="UP000199379">
    <property type="component" value="Unassembled WGS sequence"/>
</dbReference>
<organism evidence="2 3">
    <name type="scientific">Cribrihabitans marinus</name>
    <dbReference type="NCBI Taxonomy" id="1227549"/>
    <lineage>
        <taxon>Bacteria</taxon>
        <taxon>Pseudomonadati</taxon>
        <taxon>Pseudomonadota</taxon>
        <taxon>Alphaproteobacteria</taxon>
        <taxon>Rhodobacterales</taxon>
        <taxon>Paracoccaceae</taxon>
        <taxon>Cribrihabitans</taxon>
    </lineage>
</organism>
<dbReference type="EMBL" id="FNYD01000005">
    <property type="protein sequence ID" value="SEJ53066.1"/>
    <property type="molecule type" value="Genomic_DNA"/>
</dbReference>
<evidence type="ECO:0000256" key="1">
    <source>
        <dbReference type="SAM" id="MobiDB-lite"/>
    </source>
</evidence>
<reference evidence="2 3" key="1">
    <citation type="submission" date="2016-10" db="EMBL/GenBank/DDBJ databases">
        <authorList>
            <person name="de Groot N.N."/>
        </authorList>
    </citation>
    <scope>NUCLEOTIDE SEQUENCE [LARGE SCALE GENOMIC DNA]</scope>
    <source>
        <strain evidence="2 3">DSM 29340</strain>
    </source>
</reference>
<dbReference type="AlphaFoldDB" id="A0A1H6ZK34"/>